<gene>
    <name evidence="24" type="ORF">NYR02_05140</name>
</gene>
<keyword evidence="17" id="KW-0175">Coiled coil</keyword>
<dbReference type="PANTHER" id="PTHR45339">
    <property type="entry name" value="HYBRID SIGNAL TRANSDUCTION HISTIDINE KINASE J"/>
    <property type="match status" value="1"/>
</dbReference>
<feature type="modified residue" description="4-aspartylphosphate" evidence="16">
    <location>
        <position position="1070"/>
    </location>
</feature>
<dbReference type="InterPro" id="IPR003594">
    <property type="entry name" value="HATPase_dom"/>
</dbReference>
<dbReference type="PROSITE" id="PS50113">
    <property type="entry name" value="PAC"/>
    <property type="match status" value="3"/>
</dbReference>
<dbReference type="GO" id="GO:0000155">
    <property type="term" value="F:phosphorelay sensor kinase activity"/>
    <property type="evidence" value="ECO:0007669"/>
    <property type="project" value="InterPro"/>
</dbReference>
<dbReference type="SUPFAM" id="SSF47384">
    <property type="entry name" value="Homodimeric domain of signal transducing histidine kinase"/>
    <property type="match status" value="1"/>
</dbReference>
<dbReference type="GO" id="GO:0005886">
    <property type="term" value="C:plasma membrane"/>
    <property type="evidence" value="ECO:0007669"/>
    <property type="project" value="UniProtKB-SubCell"/>
</dbReference>
<dbReference type="PRINTS" id="PR00344">
    <property type="entry name" value="BCTRLSENSOR"/>
</dbReference>
<evidence type="ECO:0000256" key="9">
    <source>
        <dbReference type="ARBA" id="ARBA00022840"/>
    </source>
</evidence>
<dbReference type="PROSITE" id="PS50839">
    <property type="entry name" value="CHASE"/>
    <property type="match status" value="1"/>
</dbReference>
<keyword evidence="6" id="KW-0812">Transmembrane</keyword>
<dbReference type="SMART" id="SM00091">
    <property type="entry name" value="PAS"/>
    <property type="match status" value="3"/>
</dbReference>
<organism evidence="24 25">
    <name type="scientific">Thalassolituus pacificus</name>
    <dbReference type="NCBI Taxonomy" id="2975440"/>
    <lineage>
        <taxon>Bacteria</taxon>
        <taxon>Pseudomonadati</taxon>
        <taxon>Pseudomonadota</taxon>
        <taxon>Gammaproteobacteria</taxon>
        <taxon>Oceanospirillales</taxon>
        <taxon>Oceanospirillaceae</taxon>
        <taxon>Thalassolituus</taxon>
    </lineage>
</organism>
<comment type="subcellular location">
    <subcellularLocation>
        <location evidence="2">Membrane</location>
    </subcellularLocation>
</comment>
<dbReference type="SMART" id="SM00448">
    <property type="entry name" value="REC"/>
    <property type="match status" value="2"/>
</dbReference>
<evidence type="ECO:0000256" key="15">
    <source>
        <dbReference type="PROSITE-ProRule" id="PRU00110"/>
    </source>
</evidence>
<feature type="domain" description="PAS" evidence="20">
    <location>
        <begin position="345"/>
        <end position="400"/>
    </location>
</feature>
<evidence type="ECO:0000259" key="19">
    <source>
        <dbReference type="PROSITE" id="PS50110"/>
    </source>
</evidence>
<dbReference type="CDD" id="cd00130">
    <property type="entry name" value="PAS"/>
    <property type="match status" value="3"/>
</dbReference>
<evidence type="ECO:0000256" key="7">
    <source>
        <dbReference type="ARBA" id="ARBA00022741"/>
    </source>
</evidence>
<dbReference type="SUPFAM" id="SSF47226">
    <property type="entry name" value="Histidine-containing phosphotransfer domain, HPT domain"/>
    <property type="match status" value="1"/>
</dbReference>
<dbReference type="FunFam" id="3.30.565.10:FF:000010">
    <property type="entry name" value="Sensor histidine kinase RcsC"/>
    <property type="match status" value="1"/>
</dbReference>
<evidence type="ECO:0000259" key="22">
    <source>
        <dbReference type="PROSITE" id="PS50839"/>
    </source>
</evidence>
<dbReference type="Pfam" id="PF00989">
    <property type="entry name" value="PAS"/>
    <property type="match status" value="1"/>
</dbReference>
<dbReference type="SUPFAM" id="SSF55785">
    <property type="entry name" value="PYP-like sensor domain (PAS domain)"/>
    <property type="match status" value="3"/>
</dbReference>
<dbReference type="NCBIfam" id="TIGR00229">
    <property type="entry name" value="sensory_box"/>
    <property type="match status" value="2"/>
</dbReference>
<dbReference type="FunFam" id="1.10.287.130:FF:000002">
    <property type="entry name" value="Two-component osmosensing histidine kinase"/>
    <property type="match status" value="1"/>
</dbReference>
<dbReference type="InterPro" id="IPR001610">
    <property type="entry name" value="PAC"/>
</dbReference>
<dbReference type="Gene3D" id="3.30.565.10">
    <property type="entry name" value="Histidine kinase-like ATPase, C-terminal domain"/>
    <property type="match status" value="1"/>
</dbReference>
<keyword evidence="11" id="KW-0902">Two-component regulatory system</keyword>
<dbReference type="Pfam" id="PF01627">
    <property type="entry name" value="Hpt"/>
    <property type="match status" value="1"/>
</dbReference>
<dbReference type="InterPro" id="IPR036890">
    <property type="entry name" value="HATPase_C_sf"/>
</dbReference>
<feature type="modified residue" description="4-aspartylphosphate" evidence="16">
    <location>
        <position position="1213"/>
    </location>
</feature>
<feature type="domain" description="Response regulatory" evidence="19">
    <location>
        <begin position="1016"/>
        <end position="1139"/>
    </location>
</feature>
<feature type="domain" description="PAC" evidence="21">
    <location>
        <begin position="419"/>
        <end position="471"/>
    </location>
</feature>
<evidence type="ECO:0000256" key="5">
    <source>
        <dbReference type="ARBA" id="ARBA00022679"/>
    </source>
</evidence>
<dbReference type="SMART" id="SM01079">
    <property type="entry name" value="CHASE"/>
    <property type="match status" value="1"/>
</dbReference>
<dbReference type="Proteomes" id="UP001147830">
    <property type="component" value="Unassembled WGS sequence"/>
</dbReference>
<comment type="catalytic activity">
    <reaction evidence="1">
        <text>ATP + protein L-histidine = ADP + protein N-phospho-L-histidine.</text>
        <dbReference type="EC" id="2.7.13.3"/>
    </reaction>
</comment>
<evidence type="ECO:0000259" key="21">
    <source>
        <dbReference type="PROSITE" id="PS50113"/>
    </source>
</evidence>
<evidence type="ECO:0000256" key="16">
    <source>
        <dbReference type="PROSITE-ProRule" id="PRU00169"/>
    </source>
</evidence>
<dbReference type="CDD" id="cd16922">
    <property type="entry name" value="HATPase_EvgS-ArcB-TorS-like"/>
    <property type="match status" value="1"/>
</dbReference>
<dbReference type="RefSeq" id="WP_260975322.1">
    <property type="nucleotide sequence ID" value="NZ_JAOANI010000014.1"/>
</dbReference>
<comment type="caution">
    <text evidence="24">The sequence shown here is derived from an EMBL/GenBank/DDBJ whole genome shotgun (WGS) entry which is preliminary data.</text>
</comment>
<dbReference type="PROSITE" id="PS50894">
    <property type="entry name" value="HPT"/>
    <property type="match status" value="1"/>
</dbReference>
<keyword evidence="25" id="KW-1185">Reference proteome</keyword>
<evidence type="ECO:0000259" key="23">
    <source>
        <dbReference type="PROSITE" id="PS50894"/>
    </source>
</evidence>
<evidence type="ECO:0000256" key="3">
    <source>
        <dbReference type="ARBA" id="ARBA00012438"/>
    </source>
</evidence>
<keyword evidence="4 16" id="KW-0597">Phosphoprotein</keyword>
<evidence type="ECO:0000313" key="25">
    <source>
        <dbReference type="Proteomes" id="UP001147830"/>
    </source>
</evidence>
<evidence type="ECO:0000259" key="18">
    <source>
        <dbReference type="PROSITE" id="PS50109"/>
    </source>
</evidence>
<dbReference type="InterPro" id="IPR000700">
    <property type="entry name" value="PAS-assoc_C"/>
</dbReference>
<feature type="domain" description="HPt" evidence="23">
    <location>
        <begin position="1312"/>
        <end position="1409"/>
    </location>
</feature>
<dbReference type="Gene3D" id="1.10.287.130">
    <property type="match status" value="1"/>
</dbReference>
<evidence type="ECO:0000256" key="1">
    <source>
        <dbReference type="ARBA" id="ARBA00000085"/>
    </source>
</evidence>
<accession>A0A9X2WDY6</accession>
<dbReference type="InterPro" id="IPR042240">
    <property type="entry name" value="CHASE_sf"/>
</dbReference>
<feature type="domain" description="PAC" evidence="21">
    <location>
        <begin position="709"/>
        <end position="761"/>
    </location>
</feature>
<dbReference type="GO" id="GO:0005524">
    <property type="term" value="F:ATP binding"/>
    <property type="evidence" value="ECO:0007669"/>
    <property type="project" value="UniProtKB-KW"/>
</dbReference>
<feature type="coiled-coil region" evidence="17">
    <location>
        <begin position="462"/>
        <end position="493"/>
    </location>
</feature>
<evidence type="ECO:0000313" key="24">
    <source>
        <dbReference type="EMBL" id="MCT7358406.1"/>
    </source>
</evidence>
<dbReference type="SMART" id="SM00387">
    <property type="entry name" value="HATPase_c"/>
    <property type="match status" value="1"/>
</dbReference>
<dbReference type="Pfam" id="PF00512">
    <property type="entry name" value="HisKA"/>
    <property type="match status" value="1"/>
</dbReference>
<dbReference type="CDD" id="cd00082">
    <property type="entry name" value="HisKA"/>
    <property type="match status" value="1"/>
</dbReference>
<feature type="domain" description="Histidine kinase" evidence="18">
    <location>
        <begin position="779"/>
        <end position="1000"/>
    </location>
</feature>
<evidence type="ECO:0000256" key="13">
    <source>
        <dbReference type="ARBA" id="ARBA00064003"/>
    </source>
</evidence>
<dbReference type="PROSITE" id="PS50109">
    <property type="entry name" value="HIS_KIN"/>
    <property type="match status" value="1"/>
</dbReference>
<feature type="modified residue" description="Phosphohistidine" evidence="15">
    <location>
        <position position="1351"/>
    </location>
</feature>
<evidence type="ECO:0000256" key="4">
    <source>
        <dbReference type="ARBA" id="ARBA00022553"/>
    </source>
</evidence>
<keyword evidence="8" id="KW-0418">Kinase</keyword>
<evidence type="ECO:0000256" key="11">
    <source>
        <dbReference type="ARBA" id="ARBA00023012"/>
    </source>
</evidence>
<feature type="domain" description="CHASE" evidence="22">
    <location>
        <begin position="79"/>
        <end position="227"/>
    </location>
</feature>
<dbReference type="Gene3D" id="3.40.50.2300">
    <property type="match status" value="2"/>
</dbReference>
<dbReference type="InterPro" id="IPR006189">
    <property type="entry name" value="CHASE_dom"/>
</dbReference>
<dbReference type="EMBL" id="JAOANI010000014">
    <property type="protein sequence ID" value="MCT7358406.1"/>
    <property type="molecule type" value="Genomic_DNA"/>
</dbReference>
<evidence type="ECO:0000256" key="10">
    <source>
        <dbReference type="ARBA" id="ARBA00022989"/>
    </source>
</evidence>
<dbReference type="SUPFAM" id="SSF55874">
    <property type="entry name" value="ATPase domain of HSP90 chaperone/DNA topoisomerase II/histidine kinase"/>
    <property type="match status" value="1"/>
</dbReference>
<evidence type="ECO:0000256" key="12">
    <source>
        <dbReference type="ARBA" id="ARBA00023136"/>
    </source>
</evidence>
<keyword evidence="7" id="KW-0547">Nucleotide-binding</keyword>
<dbReference type="InterPro" id="IPR011006">
    <property type="entry name" value="CheY-like_superfamily"/>
</dbReference>
<dbReference type="InterPro" id="IPR008207">
    <property type="entry name" value="Sig_transdc_His_kin_Hpt_dom"/>
</dbReference>
<comment type="subunit">
    <text evidence="13">At low DSF concentrations, interacts with RpfF.</text>
</comment>
<keyword evidence="9" id="KW-0067">ATP-binding</keyword>
<feature type="domain" description="PAC" evidence="21">
    <location>
        <begin position="579"/>
        <end position="631"/>
    </location>
</feature>
<dbReference type="Pfam" id="PF02518">
    <property type="entry name" value="HATPase_c"/>
    <property type="match status" value="1"/>
</dbReference>
<dbReference type="Pfam" id="PF08447">
    <property type="entry name" value="PAS_3"/>
    <property type="match status" value="1"/>
</dbReference>
<dbReference type="PROSITE" id="PS50110">
    <property type="entry name" value="RESPONSE_REGULATORY"/>
    <property type="match status" value="2"/>
</dbReference>
<dbReference type="PROSITE" id="PS50112">
    <property type="entry name" value="PAS"/>
    <property type="match status" value="2"/>
</dbReference>
<protein>
    <recommendedName>
        <fullName evidence="14">Sensory/regulatory protein RpfC</fullName>
        <ecNumber evidence="3">2.7.13.3</ecNumber>
    </recommendedName>
</protein>
<evidence type="ECO:0000256" key="6">
    <source>
        <dbReference type="ARBA" id="ARBA00022692"/>
    </source>
</evidence>
<dbReference type="Gene3D" id="2.10.70.100">
    <property type="match status" value="1"/>
</dbReference>
<dbReference type="InterPro" id="IPR000014">
    <property type="entry name" value="PAS"/>
</dbReference>
<feature type="domain" description="PAS" evidence="20">
    <location>
        <begin position="490"/>
        <end position="535"/>
    </location>
</feature>
<dbReference type="CDD" id="cd17546">
    <property type="entry name" value="REC_hyHK_CKI1_RcsC-like"/>
    <property type="match status" value="1"/>
</dbReference>
<dbReference type="InterPro" id="IPR004358">
    <property type="entry name" value="Sig_transdc_His_kin-like_C"/>
</dbReference>
<proteinExistence type="predicted"/>
<sequence>MPNVINKGKHRQLWGWALVALAAGLLISLLLSAKIGQLNDERLHESLTKQAYDLADQAEERIELYQYGLRGMRGAILTAGEDLSRELVKRYSATRDVDIEFPGARGFGFIRRVALADEPQFIQAAQSDDWPDFKIRQLGPRADERFVIQYIEPVERNDAAVGLDIASELNRREAAWSSLLSGEVRLTGPITLVQATGSPQQSFLILMPVYQGGKTPQTQAGREQLGYGWSYAPLLMAEVMADLRMHEDELALEIVDMTDAQQPVSFFNNQTSAEFAHVAGYQIERTIYGRHWQFRFQVYPSFIHALNLPSPEIVFALGSLISVLISALLALLVSSRQRRREFLAQQERLASIVESSADGIISQDCHGHVQSWNPAAARMFGIAEADALGRPLMELILPPELQEEEHRVCVAASQGEHLLPKEGQRCRVDGTLLDVSVSYAVIHNAEGKVVGVSESIRDISAQKAAQEKIIELNSNLERQVEERAGEAQRLSQLLQSVLDSASEVSIIATDQEGTVTLFNQGAERMLGYRAAEFVGVQSPAVLHVAEEVEACSVELEREYGEKIRGFRVFVYRSELEGAETREWTYIRKDGQPLLVSLSVTTMRDSAGEIVGYLGIAMDISEQRAQHDALAATTAQLAMAADVAQMGIWSWTPANNDLQWNDRMFELYQQPLSLRDNGLNYDHWRMRIHPDDLERTETALNNAVAGIGVYDPVFRVVLPDGRERSIQAGAQVEYAEDGTLLRVTGINSDITDQLQYEARLREAKEAADAASAAKSAFLANMSHEIRTPMNAVLGMLKLVSQTDLSERQRDYVNKSQGAAGSLLSLLNDILDYSKIEAGKLQLDRQPFNLDEVMRNLAVVISGNLGNKPVEVLFDLDVSLPQTLMGDSNRLQQILINLAGNALKFTSSGYVTVRARSVATDGEQIRLRIEVEDTGIGISADNQQRIFDGFTQAEVSTSRRFGGTGLGLVICKRLVSLMNSELHLHSELGKGSCFWFELDLPIVVPEPYAAPQFEPPLRVLLVEDNPVTAELLQRDGCSLGWNVEVEQTGAAALQAVVRADQQDKPYQVILLDWQLPDNEGTAVAQSLIDRLGNDAPPVILISAYGRESLNDVLCGDNPPFCDFLSKPITPVQLSEAVMRVLHSPGEPVMPLPPVDSEQRLAGMRILVVEDNEINREIAFELLSAEGAVVELAEGGLSGVDHVFATEDPYDVVIMDMQMPDIDGLEATRRIRADGRFNHLPILAMTANVAESDRQACFAAGMNAHVGKPIDLDNVVHSLLQLTGHASAQVSLTSDETALAALENRDILLQRFGNNQSLLVNMSERFMVDMTSLLCQLDQQWQEGRWSDSAASLHTLKGTAATMGAVTLARRSGELEQRFHNIASAPASATENDVLPNETEQTAAMLAELQALLSASYQALVKMTGVAADTVADTVASGGLQSHTPSEPAVSEHWPDERWREALVQLHGLLQDNNMAVLELIEQLPPAGFPGNGSLFKQMLEQIEQLDFTAAKRTLIRVQEWS</sequence>
<dbReference type="InterPro" id="IPR005467">
    <property type="entry name" value="His_kinase_dom"/>
</dbReference>
<evidence type="ECO:0000256" key="2">
    <source>
        <dbReference type="ARBA" id="ARBA00004370"/>
    </source>
</evidence>
<keyword evidence="12" id="KW-0472">Membrane</keyword>
<dbReference type="InterPro" id="IPR036097">
    <property type="entry name" value="HisK_dim/P_sf"/>
</dbReference>
<dbReference type="Gene3D" id="1.20.120.160">
    <property type="entry name" value="HPT domain"/>
    <property type="match status" value="1"/>
</dbReference>
<dbReference type="PANTHER" id="PTHR45339:SF5">
    <property type="entry name" value="HISTIDINE KINASE"/>
    <property type="match status" value="1"/>
</dbReference>
<dbReference type="InterPro" id="IPR036641">
    <property type="entry name" value="HPT_dom_sf"/>
</dbReference>
<reference evidence="24" key="2">
    <citation type="submission" date="2022-08" db="EMBL/GenBank/DDBJ databases">
        <authorList>
            <person name="Dong C."/>
        </authorList>
    </citation>
    <scope>NUCLEOTIDE SEQUENCE</scope>
    <source>
        <strain evidence="24">59MF3M-4</strain>
    </source>
</reference>
<evidence type="ECO:0000256" key="17">
    <source>
        <dbReference type="SAM" id="Coils"/>
    </source>
</evidence>
<dbReference type="Gene3D" id="3.30.450.350">
    <property type="entry name" value="CHASE domain"/>
    <property type="match status" value="1"/>
</dbReference>
<dbReference type="Pfam" id="PF13426">
    <property type="entry name" value="PAS_9"/>
    <property type="match status" value="1"/>
</dbReference>
<keyword evidence="5" id="KW-0808">Transferase</keyword>
<dbReference type="InterPro" id="IPR003661">
    <property type="entry name" value="HisK_dim/P_dom"/>
</dbReference>
<dbReference type="SUPFAM" id="SSF52172">
    <property type="entry name" value="CheY-like"/>
    <property type="match status" value="2"/>
</dbReference>
<dbReference type="SMART" id="SM00388">
    <property type="entry name" value="HisKA"/>
    <property type="match status" value="1"/>
</dbReference>
<name>A0A9X2WDY6_9GAMM</name>
<dbReference type="EC" id="2.7.13.3" evidence="3"/>
<dbReference type="Pfam" id="PF03924">
    <property type="entry name" value="CHASE"/>
    <property type="match status" value="1"/>
</dbReference>
<evidence type="ECO:0000259" key="20">
    <source>
        <dbReference type="PROSITE" id="PS50112"/>
    </source>
</evidence>
<feature type="domain" description="Response regulatory" evidence="19">
    <location>
        <begin position="1162"/>
        <end position="1280"/>
    </location>
</feature>
<dbReference type="InterPro" id="IPR035965">
    <property type="entry name" value="PAS-like_dom_sf"/>
</dbReference>
<keyword evidence="10" id="KW-1133">Transmembrane helix</keyword>
<dbReference type="InterPro" id="IPR013767">
    <property type="entry name" value="PAS_fold"/>
</dbReference>
<dbReference type="GO" id="GO:0006355">
    <property type="term" value="P:regulation of DNA-templated transcription"/>
    <property type="evidence" value="ECO:0007669"/>
    <property type="project" value="InterPro"/>
</dbReference>
<dbReference type="Gene3D" id="3.30.450.20">
    <property type="entry name" value="PAS domain"/>
    <property type="match status" value="3"/>
</dbReference>
<dbReference type="InterPro" id="IPR013655">
    <property type="entry name" value="PAS_fold_3"/>
</dbReference>
<dbReference type="SMART" id="SM00086">
    <property type="entry name" value="PAC"/>
    <property type="match status" value="3"/>
</dbReference>
<evidence type="ECO:0000256" key="14">
    <source>
        <dbReference type="ARBA" id="ARBA00068150"/>
    </source>
</evidence>
<dbReference type="Pfam" id="PF00072">
    <property type="entry name" value="Response_reg"/>
    <property type="match status" value="2"/>
</dbReference>
<dbReference type="InterPro" id="IPR001789">
    <property type="entry name" value="Sig_transdc_resp-reg_receiver"/>
</dbReference>
<reference evidence="24" key="1">
    <citation type="journal article" date="2022" name="Front. Microbiol.">
        <title>Genome-based taxonomic rearrangement of Oceanobacter-related bacteria including the description of Thalassolituus hydrocarbonoclasticus sp. nov. and Thalassolituus pacificus sp. nov. and emended description of the genus Thalassolituus.</title>
        <authorList>
            <person name="Dong C."/>
            <person name="Wei L."/>
            <person name="Wang J."/>
            <person name="Lai Q."/>
            <person name="Huang Z."/>
            <person name="Shao Z."/>
        </authorList>
    </citation>
    <scope>NUCLEOTIDE SEQUENCE</scope>
    <source>
        <strain evidence="24">59MF3M-4</strain>
    </source>
</reference>
<evidence type="ECO:0000256" key="8">
    <source>
        <dbReference type="ARBA" id="ARBA00022777"/>
    </source>
</evidence>